<dbReference type="FunFam" id="3.40.30.10:FF:000331">
    <property type="entry name" value="Glutathione S-transferase"/>
    <property type="match status" value="1"/>
</dbReference>
<sequence length="216" mass="23707">MLTITTYDWVPEFARGYVRDLRPRWACEEAGLPYRVETVPIDPRTEAHRDMQPFQQVPVLHEGDQVIFESGAILLHLAEKSPALMPDDPALRGEVTQWLFAAANSIETATLPWQTAKVFDHDEAAAERAAKRMNQRLAQLDTQLSGRDWLVGGGFTVADLLMADVLRIVGDMGGLAGYPALTAYVARATGRPAFAKAHADQIAHFAAADAARKVDA</sequence>
<organism evidence="4 5">
    <name type="scientific">Paracoccus suum</name>
    <dbReference type="NCBI Taxonomy" id="2259340"/>
    <lineage>
        <taxon>Bacteria</taxon>
        <taxon>Pseudomonadati</taxon>
        <taxon>Pseudomonadota</taxon>
        <taxon>Alphaproteobacteria</taxon>
        <taxon>Rhodobacterales</taxon>
        <taxon>Paracoccaceae</taxon>
        <taxon>Paracoccus</taxon>
    </lineage>
</organism>
<evidence type="ECO:0000259" key="3">
    <source>
        <dbReference type="PROSITE" id="PS50405"/>
    </source>
</evidence>
<keyword evidence="4" id="KW-0808">Transferase</keyword>
<name>A0A344PH87_9RHOB</name>
<evidence type="ECO:0000313" key="4">
    <source>
        <dbReference type="EMBL" id="AXC48742.1"/>
    </source>
</evidence>
<gene>
    <name evidence="4" type="ORF">DRW48_02700</name>
</gene>
<dbReference type="InterPro" id="IPR004046">
    <property type="entry name" value="GST_C"/>
</dbReference>
<accession>A0A344PH87</accession>
<dbReference type="CDD" id="cd03046">
    <property type="entry name" value="GST_N_GTT1_like"/>
    <property type="match status" value="1"/>
</dbReference>
<dbReference type="InterPro" id="IPR004045">
    <property type="entry name" value="Glutathione_S-Trfase_N"/>
</dbReference>
<evidence type="ECO:0000259" key="2">
    <source>
        <dbReference type="PROSITE" id="PS50404"/>
    </source>
</evidence>
<dbReference type="InterPro" id="IPR036282">
    <property type="entry name" value="Glutathione-S-Trfase_C_sf"/>
</dbReference>
<comment type="similarity">
    <text evidence="1">Belongs to the GST superfamily.</text>
</comment>
<dbReference type="RefSeq" id="WP_114075061.1">
    <property type="nucleotide sequence ID" value="NZ_CP030918.1"/>
</dbReference>
<dbReference type="InterPro" id="IPR036249">
    <property type="entry name" value="Thioredoxin-like_sf"/>
</dbReference>
<protein>
    <submittedName>
        <fullName evidence="4">Glutathione S-transferase family protein</fullName>
    </submittedName>
</protein>
<dbReference type="Gene3D" id="3.40.30.10">
    <property type="entry name" value="Glutaredoxin"/>
    <property type="match status" value="1"/>
</dbReference>
<keyword evidence="5" id="KW-1185">Reference proteome</keyword>
<dbReference type="Proteomes" id="UP000252023">
    <property type="component" value="Chromosome"/>
</dbReference>
<dbReference type="EMBL" id="CP030918">
    <property type="protein sequence ID" value="AXC48742.1"/>
    <property type="molecule type" value="Genomic_DNA"/>
</dbReference>
<dbReference type="OrthoDB" id="9811242at2"/>
<dbReference type="InterPro" id="IPR040079">
    <property type="entry name" value="Glutathione_S-Trfase"/>
</dbReference>
<dbReference type="PANTHER" id="PTHR44051:SF8">
    <property type="entry name" value="GLUTATHIONE S-TRANSFERASE GSTA"/>
    <property type="match status" value="1"/>
</dbReference>
<proteinExistence type="inferred from homology"/>
<dbReference type="PANTHER" id="PTHR44051">
    <property type="entry name" value="GLUTATHIONE S-TRANSFERASE-RELATED"/>
    <property type="match status" value="1"/>
</dbReference>
<evidence type="ECO:0000313" key="5">
    <source>
        <dbReference type="Proteomes" id="UP000252023"/>
    </source>
</evidence>
<dbReference type="PROSITE" id="PS50405">
    <property type="entry name" value="GST_CTER"/>
    <property type="match status" value="1"/>
</dbReference>
<dbReference type="SFLD" id="SFLDS00019">
    <property type="entry name" value="Glutathione_Transferase_(cytos"/>
    <property type="match status" value="1"/>
</dbReference>
<feature type="domain" description="GST N-terminal" evidence="2">
    <location>
        <begin position="7"/>
        <end position="85"/>
    </location>
</feature>
<dbReference type="Pfam" id="PF02798">
    <property type="entry name" value="GST_N"/>
    <property type="match status" value="1"/>
</dbReference>
<dbReference type="SFLD" id="SFLDG00358">
    <property type="entry name" value="Main_(cytGST)"/>
    <property type="match status" value="1"/>
</dbReference>
<dbReference type="InterPro" id="IPR010987">
    <property type="entry name" value="Glutathione-S-Trfase_C-like"/>
</dbReference>
<dbReference type="PROSITE" id="PS50404">
    <property type="entry name" value="GST_NTER"/>
    <property type="match status" value="1"/>
</dbReference>
<dbReference type="SUPFAM" id="SSF47616">
    <property type="entry name" value="GST C-terminal domain-like"/>
    <property type="match status" value="1"/>
</dbReference>
<reference evidence="5" key="1">
    <citation type="submission" date="2018-07" db="EMBL/GenBank/DDBJ databases">
        <title>Genome sequencing of Paracoccus sp. SC2-6.</title>
        <authorList>
            <person name="Heo J."/>
            <person name="Kim S.-J."/>
            <person name="Kwon S.-W."/>
        </authorList>
    </citation>
    <scope>NUCLEOTIDE SEQUENCE [LARGE SCALE GENOMIC DNA]</scope>
    <source>
        <strain evidence="5">SC2-6</strain>
    </source>
</reference>
<dbReference type="AlphaFoldDB" id="A0A344PH87"/>
<dbReference type="KEGG" id="pars:DRW48_02700"/>
<dbReference type="Pfam" id="PF00043">
    <property type="entry name" value="GST_C"/>
    <property type="match status" value="1"/>
</dbReference>
<evidence type="ECO:0000256" key="1">
    <source>
        <dbReference type="RuleBase" id="RU003494"/>
    </source>
</evidence>
<dbReference type="GO" id="GO:0016740">
    <property type="term" value="F:transferase activity"/>
    <property type="evidence" value="ECO:0007669"/>
    <property type="project" value="UniProtKB-KW"/>
</dbReference>
<dbReference type="Gene3D" id="1.20.1050.10">
    <property type="match status" value="1"/>
</dbReference>
<dbReference type="CDD" id="cd03207">
    <property type="entry name" value="GST_C_8"/>
    <property type="match status" value="1"/>
</dbReference>
<dbReference type="SUPFAM" id="SSF52833">
    <property type="entry name" value="Thioredoxin-like"/>
    <property type="match status" value="1"/>
</dbReference>
<feature type="domain" description="GST C-terminal" evidence="3">
    <location>
        <begin position="88"/>
        <end position="210"/>
    </location>
</feature>